<dbReference type="SUPFAM" id="SSF141371">
    <property type="entry name" value="PilZ domain-like"/>
    <property type="match status" value="1"/>
</dbReference>
<accession>A0A2W5P9C7</accession>
<protein>
    <recommendedName>
        <fullName evidence="2">PilZ domain-containing protein</fullName>
    </recommendedName>
</protein>
<feature type="domain" description="PilZ" evidence="2">
    <location>
        <begin position="14"/>
        <end position="91"/>
    </location>
</feature>
<evidence type="ECO:0000313" key="3">
    <source>
        <dbReference type="EMBL" id="PZQ61714.1"/>
    </source>
</evidence>
<evidence type="ECO:0000313" key="4">
    <source>
        <dbReference type="Proteomes" id="UP000249229"/>
    </source>
</evidence>
<reference evidence="3 4" key="1">
    <citation type="submission" date="2017-08" db="EMBL/GenBank/DDBJ databases">
        <title>Infants hospitalized years apart are colonized by the same room-sourced microbial strains.</title>
        <authorList>
            <person name="Brooks B."/>
            <person name="Olm M.R."/>
            <person name="Firek B.A."/>
            <person name="Baker R."/>
            <person name="Thomas B.C."/>
            <person name="Morowitz M.J."/>
            <person name="Banfield J.F."/>
        </authorList>
    </citation>
    <scope>NUCLEOTIDE SEQUENCE [LARGE SCALE GENOMIC DNA]</scope>
    <source>
        <strain evidence="3">S2_005_001_R1_22</strain>
    </source>
</reference>
<dbReference type="Gene3D" id="2.40.10.220">
    <property type="entry name" value="predicted glycosyltransferase like domains"/>
    <property type="match status" value="1"/>
</dbReference>
<dbReference type="GO" id="GO:0035438">
    <property type="term" value="F:cyclic-di-GMP binding"/>
    <property type="evidence" value="ECO:0007669"/>
    <property type="project" value="InterPro"/>
</dbReference>
<keyword evidence="1" id="KW-0812">Transmembrane</keyword>
<name>A0A2W5P9C7_9SPHN</name>
<proteinExistence type="predicted"/>
<dbReference type="Pfam" id="PF07238">
    <property type="entry name" value="PilZ"/>
    <property type="match status" value="1"/>
</dbReference>
<comment type="caution">
    <text evidence="3">The sequence shown here is derived from an EMBL/GenBank/DDBJ whole genome shotgun (WGS) entry which is preliminary data.</text>
</comment>
<keyword evidence="1" id="KW-1133">Transmembrane helix</keyword>
<dbReference type="EMBL" id="QFQI01000002">
    <property type="protein sequence ID" value="PZQ61714.1"/>
    <property type="molecule type" value="Genomic_DNA"/>
</dbReference>
<sequence length="156" mass="16688">MLLPAVLVPSDQDDRRSAERQAINQPSTLRVDTAQARDVYVRDLSETGFSVATDLRLELGSVVTIGLPGRGRATARVVRQVRGGYGCEFTEALGRAEVMQTFRGGTVIQLTMSEPATLPYPEPEVKRLPGAVRVGVIVGASAALWGGIGWLVVSVL</sequence>
<keyword evidence="1" id="KW-0472">Membrane</keyword>
<gene>
    <name evidence="3" type="ORF">DI544_03525</name>
</gene>
<feature type="transmembrane region" description="Helical" evidence="1">
    <location>
        <begin position="134"/>
        <end position="153"/>
    </location>
</feature>
<dbReference type="AlphaFoldDB" id="A0A2W5P9C7"/>
<organism evidence="3 4">
    <name type="scientific">Sphingomonas taxi</name>
    <dbReference type="NCBI Taxonomy" id="1549858"/>
    <lineage>
        <taxon>Bacteria</taxon>
        <taxon>Pseudomonadati</taxon>
        <taxon>Pseudomonadota</taxon>
        <taxon>Alphaproteobacteria</taxon>
        <taxon>Sphingomonadales</taxon>
        <taxon>Sphingomonadaceae</taxon>
        <taxon>Sphingomonas</taxon>
    </lineage>
</organism>
<evidence type="ECO:0000256" key="1">
    <source>
        <dbReference type="SAM" id="Phobius"/>
    </source>
</evidence>
<evidence type="ECO:0000259" key="2">
    <source>
        <dbReference type="Pfam" id="PF07238"/>
    </source>
</evidence>
<dbReference type="InterPro" id="IPR009875">
    <property type="entry name" value="PilZ_domain"/>
</dbReference>
<dbReference type="Proteomes" id="UP000249229">
    <property type="component" value="Unassembled WGS sequence"/>
</dbReference>